<evidence type="ECO:0000313" key="6">
    <source>
        <dbReference type="EMBL" id="NYT50732.1"/>
    </source>
</evidence>
<dbReference type="Pfam" id="PF03466">
    <property type="entry name" value="LysR_substrate"/>
    <property type="match status" value="1"/>
</dbReference>
<evidence type="ECO:0000256" key="4">
    <source>
        <dbReference type="ARBA" id="ARBA00023163"/>
    </source>
</evidence>
<reference evidence="6 7" key="1">
    <citation type="submission" date="2020-07" db="EMBL/GenBank/DDBJ databases">
        <title>Taxonomic revisions and descriptions of new bacterial species based on genomic comparisons in the high-G+C-content subgroup of the family Alcaligenaceae.</title>
        <authorList>
            <person name="Szabo A."/>
            <person name="Felfoldi T."/>
        </authorList>
    </citation>
    <scope>NUCLEOTIDE SEQUENCE [LARGE SCALE GENOMIC DNA]</scope>
    <source>
        <strain evidence="6 7">LMG 24012</strain>
    </source>
</reference>
<evidence type="ECO:0000256" key="3">
    <source>
        <dbReference type="ARBA" id="ARBA00023125"/>
    </source>
</evidence>
<dbReference type="InterPro" id="IPR036390">
    <property type="entry name" value="WH_DNA-bd_sf"/>
</dbReference>
<keyword evidence="4" id="KW-0804">Transcription</keyword>
<dbReference type="Proteomes" id="UP000559809">
    <property type="component" value="Unassembled WGS sequence"/>
</dbReference>
<dbReference type="PANTHER" id="PTHR30427:SF1">
    <property type="entry name" value="TRANSCRIPTIONAL ACTIVATOR PROTEIN LYSR"/>
    <property type="match status" value="1"/>
</dbReference>
<dbReference type="GO" id="GO:0010628">
    <property type="term" value="P:positive regulation of gene expression"/>
    <property type="evidence" value="ECO:0007669"/>
    <property type="project" value="TreeGrafter"/>
</dbReference>
<dbReference type="PANTHER" id="PTHR30427">
    <property type="entry name" value="TRANSCRIPTIONAL ACTIVATOR PROTEIN LYSR"/>
    <property type="match status" value="1"/>
</dbReference>
<dbReference type="InterPro" id="IPR000847">
    <property type="entry name" value="LysR_HTH_N"/>
</dbReference>
<dbReference type="GO" id="GO:0009089">
    <property type="term" value="P:lysine biosynthetic process via diaminopimelate"/>
    <property type="evidence" value="ECO:0007669"/>
    <property type="project" value="TreeGrafter"/>
</dbReference>
<dbReference type="PRINTS" id="PR00039">
    <property type="entry name" value="HTHLYSR"/>
</dbReference>
<dbReference type="EMBL" id="JACCEM010000008">
    <property type="protein sequence ID" value="NYT50732.1"/>
    <property type="molecule type" value="Genomic_DNA"/>
</dbReference>
<accession>A0A853G4I3</accession>
<dbReference type="SUPFAM" id="SSF53850">
    <property type="entry name" value="Periplasmic binding protein-like II"/>
    <property type="match status" value="1"/>
</dbReference>
<dbReference type="SUPFAM" id="SSF46785">
    <property type="entry name" value="Winged helix' DNA-binding domain"/>
    <property type="match status" value="1"/>
</dbReference>
<dbReference type="InterPro" id="IPR005119">
    <property type="entry name" value="LysR_subst-bd"/>
</dbReference>
<gene>
    <name evidence="6" type="ORF">H0A72_15545</name>
</gene>
<evidence type="ECO:0000256" key="1">
    <source>
        <dbReference type="ARBA" id="ARBA00009437"/>
    </source>
</evidence>
<dbReference type="GO" id="GO:0003700">
    <property type="term" value="F:DNA-binding transcription factor activity"/>
    <property type="evidence" value="ECO:0007669"/>
    <property type="project" value="InterPro"/>
</dbReference>
<evidence type="ECO:0000259" key="5">
    <source>
        <dbReference type="PROSITE" id="PS50931"/>
    </source>
</evidence>
<evidence type="ECO:0000313" key="7">
    <source>
        <dbReference type="Proteomes" id="UP000559809"/>
    </source>
</evidence>
<dbReference type="AlphaFoldDB" id="A0A853G4I3"/>
<comment type="similarity">
    <text evidence="1">Belongs to the LysR transcriptional regulatory family.</text>
</comment>
<evidence type="ECO:0000256" key="2">
    <source>
        <dbReference type="ARBA" id="ARBA00023015"/>
    </source>
</evidence>
<dbReference type="InterPro" id="IPR036388">
    <property type="entry name" value="WH-like_DNA-bd_sf"/>
</dbReference>
<sequence>MRLRHIELINAVLRTGSLTQAANLLHITQPAASKILAHAEAQLGFSLFRRIKGRLHATPELDILTPHIARLNQDMASVRRLAENIKRHPQGHLRVGCAPAIGLGLLPQAIRHSRERQPGVVFDVHTYHSAELVERLHVRELDLAVTFDAADHPGMDKTPVGQTELVCLSAGESADCAGKAISLEELASRELIMLDMHDRAGALLDDALSSAGLGMRPNIQVQTHYVACALAQAGCGDTVVDAITARAMLRPGNVLRPLDPPIPVPINVITHGSVPRREIDLLFIDQLRRLCRALAALSYAG</sequence>
<dbReference type="Pfam" id="PF00126">
    <property type="entry name" value="HTH_1"/>
    <property type="match status" value="1"/>
</dbReference>
<dbReference type="Gene3D" id="1.10.10.10">
    <property type="entry name" value="Winged helix-like DNA-binding domain superfamily/Winged helix DNA-binding domain"/>
    <property type="match status" value="1"/>
</dbReference>
<name>A0A853G4I3_9BURK</name>
<dbReference type="Gene3D" id="3.40.190.10">
    <property type="entry name" value="Periplasmic binding protein-like II"/>
    <property type="match status" value="2"/>
</dbReference>
<dbReference type="GO" id="GO:0043565">
    <property type="term" value="F:sequence-specific DNA binding"/>
    <property type="evidence" value="ECO:0007669"/>
    <property type="project" value="TreeGrafter"/>
</dbReference>
<feature type="domain" description="HTH lysR-type" evidence="5">
    <location>
        <begin position="1"/>
        <end position="58"/>
    </location>
</feature>
<keyword evidence="7" id="KW-1185">Reference proteome</keyword>
<keyword evidence="2" id="KW-0805">Transcription regulation</keyword>
<dbReference type="RefSeq" id="WP_180156963.1">
    <property type="nucleotide sequence ID" value="NZ_JACCEM010000008.1"/>
</dbReference>
<proteinExistence type="inferred from homology"/>
<organism evidence="6 7">
    <name type="scientific">Parapusillimonas granuli</name>
    <dbReference type="NCBI Taxonomy" id="380911"/>
    <lineage>
        <taxon>Bacteria</taxon>
        <taxon>Pseudomonadati</taxon>
        <taxon>Pseudomonadota</taxon>
        <taxon>Betaproteobacteria</taxon>
        <taxon>Burkholderiales</taxon>
        <taxon>Alcaligenaceae</taxon>
        <taxon>Parapusillimonas</taxon>
    </lineage>
</organism>
<protein>
    <submittedName>
        <fullName evidence="6">LysR family transcriptional regulator</fullName>
    </submittedName>
</protein>
<dbReference type="PROSITE" id="PS50931">
    <property type="entry name" value="HTH_LYSR"/>
    <property type="match status" value="1"/>
</dbReference>
<comment type="caution">
    <text evidence="6">The sequence shown here is derived from an EMBL/GenBank/DDBJ whole genome shotgun (WGS) entry which is preliminary data.</text>
</comment>
<keyword evidence="3" id="KW-0238">DNA-binding</keyword>